<dbReference type="Proteomes" id="UP000002748">
    <property type="component" value="Unassembled WGS sequence"/>
</dbReference>
<feature type="domain" description="NAD-dependent epimerase/dehydratase" evidence="1">
    <location>
        <begin position="60"/>
        <end position="258"/>
    </location>
</feature>
<dbReference type="AlphaFoldDB" id="J6EWY0"/>
<dbReference type="OrthoDB" id="275457at2759"/>
<name>J6EWY0_TRIAS</name>
<accession>J6EWY0</accession>
<dbReference type="VEuPathDB" id="FungiDB:A1Q1_03878"/>
<dbReference type="KEGG" id="tasa:A1Q1_03878"/>
<dbReference type="SUPFAM" id="SSF51735">
    <property type="entry name" value="NAD(P)-binding Rossmann-fold domains"/>
    <property type="match status" value="1"/>
</dbReference>
<proteinExistence type="predicted"/>
<dbReference type="RefSeq" id="XP_014177778.1">
    <property type="nucleotide sequence ID" value="XM_014322303.1"/>
</dbReference>
<evidence type="ECO:0000313" key="2">
    <source>
        <dbReference type="EMBL" id="EJT47332.1"/>
    </source>
</evidence>
<keyword evidence="2" id="KW-0830">Ubiquinone</keyword>
<dbReference type="Gene3D" id="3.40.50.720">
    <property type="entry name" value="NAD(P)-binding Rossmann-like Domain"/>
    <property type="match status" value="1"/>
</dbReference>
<dbReference type="PANTHER" id="PTHR12126:SF11">
    <property type="entry name" value="NADH DEHYDROGENASE [UBIQUINONE] 1 ALPHA SUBCOMPLEX SUBUNIT 9, MITOCHONDRIAL"/>
    <property type="match status" value="1"/>
</dbReference>
<dbReference type="HOGENOM" id="CLU_007383_6_4_1"/>
<comment type="caution">
    <text evidence="2">The sequence shown here is derived from an EMBL/GenBank/DDBJ whole genome shotgun (WGS) entry which is preliminary data.</text>
</comment>
<gene>
    <name evidence="2" type="ORF">A1Q1_03878</name>
</gene>
<protein>
    <submittedName>
        <fullName evidence="2">NADH dehydrogenase (Ubiquinone)</fullName>
    </submittedName>
</protein>
<dbReference type="Pfam" id="PF01370">
    <property type="entry name" value="Epimerase"/>
    <property type="match status" value="1"/>
</dbReference>
<sequence length="411" mass="45291">MVSARFAPVLRTKAMARQPRLTRSIADLTILNQPTTSKQVPITKAGPSNGGRSAVSGHTVTVFGCTGFLGRYIVSKLAKEGTQVIVPYRDEDKKRHLKVTGDLGVVVPLEWDARNPDQIHECVRHSDTVYNLTGLDWESRNFSYEDVNVKTAGLIAEVCAQSNVDQLIHVSHLNANPNSSSRFYRTKYDGERAVRNAFPDATIVRPGPMFGAEDWFLNAAAQYPALFKLNGGNTKFMPVHVLDVAKALKVMLDAPVTSVASTFHLAGPAIKTGNEILDLVSLLTMKPMNKAVEVPKSVALAFAKLVNKAIWWPTVSPDEIERKYINDAGIEALEPLDTSAYPDGWAPSQQSSIIPGVDGEPVKTFADLAISPDHIEEWAIRYVRRYRSSATYDMPVELGHFKNPKPYHTVP</sequence>
<evidence type="ECO:0000259" key="1">
    <source>
        <dbReference type="Pfam" id="PF01370"/>
    </source>
</evidence>
<reference evidence="2 3" key="1">
    <citation type="journal article" date="2012" name="Eukaryot. Cell">
        <title>Draft genome sequence of CBS 2479, the standard type strain of Trichosporon asahii.</title>
        <authorList>
            <person name="Yang R.Y."/>
            <person name="Li H.T."/>
            <person name="Zhu H."/>
            <person name="Zhou G.P."/>
            <person name="Wang M."/>
            <person name="Wang L."/>
        </authorList>
    </citation>
    <scope>NUCLEOTIDE SEQUENCE [LARGE SCALE GENOMIC DNA]</scope>
    <source>
        <strain evidence="3">ATCC 90039 / CBS 2479 / JCM 2466 / KCTC 7840 / NCYC 2677 / UAMH 7654</strain>
    </source>
</reference>
<dbReference type="EMBL" id="ALBS01000257">
    <property type="protein sequence ID" value="EJT47332.1"/>
    <property type="molecule type" value="Genomic_DNA"/>
</dbReference>
<organism evidence="2 3">
    <name type="scientific">Trichosporon asahii var. asahii (strain ATCC 90039 / CBS 2479 / JCM 2466 / KCTC 7840 / NBRC 103889/ NCYC 2677 / UAMH 7654)</name>
    <name type="common">Yeast</name>
    <dbReference type="NCBI Taxonomy" id="1186058"/>
    <lineage>
        <taxon>Eukaryota</taxon>
        <taxon>Fungi</taxon>
        <taxon>Dikarya</taxon>
        <taxon>Basidiomycota</taxon>
        <taxon>Agaricomycotina</taxon>
        <taxon>Tremellomycetes</taxon>
        <taxon>Trichosporonales</taxon>
        <taxon>Trichosporonaceae</taxon>
        <taxon>Trichosporon</taxon>
    </lineage>
</organism>
<dbReference type="InterPro" id="IPR001509">
    <property type="entry name" value="Epimerase_deHydtase"/>
</dbReference>
<dbReference type="InterPro" id="IPR051207">
    <property type="entry name" value="ComplexI_NDUFA9_subunit"/>
</dbReference>
<dbReference type="PANTHER" id="PTHR12126">
    <property type="entry name" value="NADH-UBIQUINONE OXIDOREDUCTASE 39 KDA SUBUNIT-RELATED"/>
    <property type="match status" value="1"/>
</dbReference>
<dbReference type="GO" id="GO:0044877">
    <property type="term" value="F:protein-containing complex binding"/>
    <property type="evidence" value="ECO:0007669"/>
    <property type="project" value="TreeGrafter"/>
</dbReference>
<dbReference type="InterPro" id="IPR036291">
    <property type="entry name" value="NAD(P)-bd_dom_sf"/>
</dbReference>
<dbReference type="GeneID" id="25987391"/>
<dbReference type="CDD" id="cd05271">
    <property type="entry name" value="NDUFA9_like_SDR_a"/>
    <property type="match status" value="1"/>
</dbReference>
<dbReference type="GO" id="GO:0005739">
    <property type="term" value="C:mitochondrion"/>
    <property type="evidence" value="ECO:0007669"/>
    <property type="project" value="TreeGrafter"/>
</dbReference>
<evidence type="ECO:0000313" key="3">
    <source>
        <dbReference type="Proteomes" id="UP000002748"/>
    </source>
</evidence>